<evidence type="ECO:0000313" key="3">
    <source>
        <dbReference type="EMBL" id="MXV62096.1"/>
    </source>
</evidence>
<sequence length="106" mass="11803">MAAVEQQTDGVDRRALTEYLTVIEDIGRVRGCDGQYLAVSESGSEYLVDARLMTCECPDHRFRDRECKHIKRVAFATGARPVPPIVDQEDVAGELGEHVSGEPRWA</sequence>
<keyword evidence="1" id="KW-0479">Metal-binding</keyword>
<accession>A0A6B0VM46</accession>
<evidence type="ECO:0000256" key="1">
    <source>
        <dbReference type="PROSITE-ProRule" id="PRU00325"/>
    </source>
</evidence>
<dbReference type="EMBL" id="WUYX01000027">
    <property type="protein sequence ID" value="MXV62096.1"/>
    <property type="molecule type" value="Genomic_DNA"/>
</dbReference>
<proteinExistence type="predicted"/>
<protein>
    <recommendedName>
        <fullName evidence="2">SWIM-type domain-containing protein</fullName>
    </recommendedName>
</protein>
<evidence type="ECO:0000259" key="2">
    <source>
        <dbReference type="PROSITE" id="PS50966"/>
    </source>
</evidence>
<feature type="domain" description="SWIM-type" evidence="2">
    <location>
        <begin position="46"/>
        <end position="78"/>
    </location>
</feature>
<keyword evidence="4" id="KW-1185">Reference proteome</keyword>
<reference evidence="3 4" key="1">
    <citation type="submission" date="2020-01" db="EMBL/GenBank/DDBJ databases">
        <title>Natronorubrum sp. JWXQ-INN 674 isolated from Inner Mongolia Autonomous Region of China.</title>
        <authorList>
            <person name="Xue Q."/>
        </authorList>
    </citation>
    <scope>NUCLEOTIDE SEQUENCE [LARGE SCALE GENOMIC DNA]</scope>
    <source>
        <strain evidence="3 4">JWXQ-INN-674</strain>
    </source>
</reference>
<dbReference type="GO" id="GO:0008270">
    <property type="term" value="F:zinc ion binding"/>
    <property type="evidence" value="ECO:0007669"/>
    <property type="project" value="UniProtKB-KW"/>
</dbReference>
<keyword evidence="1" id="KW-0862">Zinc</keyword>
<dbReference type="OrthoDB" id="142306at2157"/>
<dbReference type="RefSeq" id="WP_160064541.1">
    <property type="nucleotide sequence ID" value="NZ_WUYX01000027.1"/>
</dbReference>
<dbReference type="AlphaFoldDB" id="A0A6B0VM46"/>
<keyword evidence="1" id="KW-0863">Zinc-finger</keyword>
<comment type="caution">
    <text evidence="3">The sequence shown here is derived from an EMBL/GenBank/DDBJ whole genome shotgun (WGS) entry which is preliminary data.</text>
</comment>
<dbReference type="InterPro" id="IPR007527">
    <property type="entry name" value="Znf_SWIM"/>
</dbReference>
<organism evidence="3 4">
    <name type="scientific">Natronorubrum halalkaliphilum</name>
    <dbReference type="NCBI Taxonomy" id="2691917"/>
    <lineage>
        <taxon>Archaea</taxon>
        <taxon>Methanobacteriati</taxon>
        <taxon>Methanobacteriota</taxon>
        <taxon>Stenosarchaea group</taxon>
        <taxon>Halobacteria</taxon>
        <taxon>Halobacteriales</taxon>
        <taxon>Natrialbaceae</taxon>
        <taxon>Natronorubrum</taxon>
    </lineage>
</organism>
<gene>
    <name evidence="3" type="ORF">GS429_08480</name>
</gene>
<name>A0A6B0VM46_9EURY</name>
<evidence type="ECO:0000313" key="4">
    <source>
        <dbReference type="Proteomes" id="UP000434101"/>
    </source>
</evidence>
<dbReference type="Proteomes" id="UP000434101">
    <property type="component" value="Unassembled WGS sequence"/>
</dbReference>
<dbReference type="PROSITE" id="PS50966">
    <property type="entry name" value="ZF_SWIM"/>
    <property type="match status" value="1"/>
</dbReference>